<evidence type="ECO:0000313" key="3">
    <source>
        <dbReference type="EMBL" id="CAF4521189.1"/>
    </source>
</evidence>
<dbReference type="EMBL" id="CAJOBA010101307">
    <property type="protein sequence ID" value="CAF4521189.1"/>
    <property type="molecule type" value="Genomic_DNA"/>
</dbReference>
<feature type="region of interest" description="Disordered" evidence="1">
    <location>
        <begin position="1"/>
        <end position="34"/>
    </location>
</feature>
<name>A0A8S2GA55_9BILA</name>
<evidence type="ECO:0000313" key="2">
    <source>
        <dbReference type="EMBL" id="CAF1661932.1"/>
    </source>
</evidence>
<proteinExistence type="predicted"/>
<organism evidence="2 4">
    <name type="scientific">Didymodactylos carnosus</name>
    <dbReference type="NCBI Taxonomy" id="1234261"/>
    <lineage>
        <taxon>Eukaryota</taxon>
        <taxon>Metazoa</taxon>
        <taxon>Spiralia</taxon>
        <taxon>Gnathifera</taxon>
        <taxon>Rotifera</taxon>
        <taxon>Eurotatoria</taxon>
        <taxon>Bdelloidea</taxon>
        <taxon>Philodinida</taxon>
        <taxon>Philodinidae</taxon>
        <taxon>Didymodactylos</taxon>
    </lineage>
</organism>
<accession>A0A8S2GA55</accession>
<comment type="caution">
    <text evidence="2">The sequence shown here is derived from an EMBL/GenBank/DDBJ whole genome shotgun (WGS) entry which is preliminary data.</text>
</comment>
<gene>
    <name evidence="2" type="ORF">OVA965_LOCUS45326</name>
    <name evidence="3" type="ORF">TMI583_LOCUS48724</name>
</gene>
<dbReference type="EMBL" id="CAJNOK010070508">
    <property type="protein sequence ID" value="CAF1661932.1"/>
    <property type="molecule type" value="Genomic_DNA"/>
</dbReference>
<dbReference type="Proteomes" id="UP000682733">
    <property type="component" value="Unassembled WGS sequence"/>
</dbReference>
<sequence>EPLTPLELPQQQFLQDGQCASGDRESGDMEQVDSEHLAQPTPLLVNKHCATGLVSTGKKIEKLILTTKFKKPRTTKQQKRRNRKGSLSYRKKNYAICVIRQVDPRFTAPECREILLGMGIQPRKTKIQGGMLHLGMYNNEQQLGMYQYQSLLEILYNTIGYPIIFGSNNIGHPIC</sequence>
<protein>
    <submittedName>
        <fullName evidence="2">Uncharacterized protein</fullName>
    </submittedName>
</protein>
<reference evidence="2" key="1">
    <citation type="submission" date="2021-02" db="EMBL/GenBank/DDBJ databases">
        <authorList>
            <person name="Nowell W R."/>
        </authorList>
    </citation>
    <scope>NUCLEOTIDE SEQUENCE</scope>
</reference>
<evidence type="ECO:0000256" key="1">
    <source>
        <dbReference type="SAM" id="MobiDB-lite"/>
    </source>
</evidence>
<evidence type="ECO:0000313" key="4">
    <source>
        <dbReference type="Proteomes" id="UP000677228"/>
    </source>
</evidence>
<dbReference type="Proteomes" id="UP000677228">
    <property type="component" value="Unassembled WGS sequence"/>
</dbReference>
<dbReference type="AlphaFoldDB" id="A0A8S2GA55"/>
<feature type="non-terminal residue" evidence="2">
    <location>
        <position position="1"/>
    </location>
</feature>